<sequence length="765" mass="83443">MVYEIPFDLIHGLQSGLRAAAGVPSYDPANPALPPLPSIEDAAAELDSTLPPNHRCKQCRGGLLRGPQSTLCIYCGADRRREGFSYEISFNSTVGCRKLLESLGLDGSEPVTLVTESSDPKGKDTPRGGLVLSDLLDLELKWPLDKEEVDNSTTSNKSTANAFALKLSRVDLDNFFSEPKIEVTSAAPSTPDEQMMPEKQRIKTEIHDFSGSDSMFENLRSSDTKASSFNNNSGEFGDSFTVWEAGFQNARSNTSAADSKSVDLFQGLSNTEFVTAPRLEVTINQQTDVQHKICSKDDTGKSTHDAGQPSSTNTWIPDDFWPMKTGEVSKSDQFKSTDETNIDGLNNKSNYILDHQVQDDLWPPSSMKESENTKSVNDDSIDDWQDFTGWGKGQESSSNMEVQTEPRLFDLPSETKSVDLLSPSSTKDSDNTKNLDGKNDLFDDWQGFTSLGEAQACLSTSGSQAGVTLIGHPSETKSADLWFTNSTRESDNTENLDGNDDWQDFTTMGEAVESLSKLEAQTGATLFEHSSETNSWDLRPTSSAKESDNTENVDGNDDLFDVWRGFTSPGNAQGSLSNSRAQTGATLLDHPSETKSVDLRSTIDSDKTKAINGNADPFDDWQGLSSLGETQESLSTRAQTGNTLHAYPSSTRSADLQVMEFGSLLHSYSFSQTPGSQIVSGEGNNMQLDVSISNRMSAMHETFGVDSHSMVQGTTDINRNSTAALTPESASLKVETLLSQMHDLSFMLKDNLSIPEKTERSESNS</sequence>
<dbReference type="OrthoDB" id="1904894at2759"/>
<organism evidence="3 4">
    <name type="scientific">Elaeis guineensis var. tenera</name>
    <name type="common">Oil palm</name>
    <dbReference type="NCBI Taxonomy" id="51953"/>
    <lineage>
        <taxon>Eukaryota</taxon>
        <taxon>Viridiplantae</taxon>
        <taxon>Streptophyta</taxon>
        <taxon>Embryophyta</taxon>
        <taxon>Tracheophyta</taxon>
        <taxon>Spermatophyta</taxon>
        <taxon>Magnoliopsida</taxon>
        <taxon>Liliopsida</taxon>
        <taxon>Arecaceae</taxon>
        <taxon>Arecoideae</taxon>
        <taxon>Cocoseae</taxon>
        <taxon>Elaeidinae</taxon>
        <taxon>Elaeis</taxon>
    </lineage>
</organism>
<dbReference type="KEGG" id="egu:105039608"/>
<feature type="compositionally biased region" description="Basic and acidic residues" evidence="1">
    <location>
        <begin position="295"/>
        <end position="304"/>
    </location>
</feature>
<dbReference type="PANTHER" id="PTHR36308:SF1">
    <property type="entry name" value="DENTIN SIALOPHOSPHOPROTEIN-RELATED"/>
    <property type="match status" value="1"/>
</dbReference>
<reference evidence="4" key="1">
    <citation type="submission" date="2025-08" db="UniProtKB">
        <authorList>
            <consortium name="RefSeq"/>
        </authorList>
    </citation>
    <scope>IDENTIFICATION</scope>
</reference>
<dbReference type="Proteomes" id="UP000504607">
    <property type="component" value="Chromosome 2"/>
</dbReference>
<evidence type="ECO:0000313" key="3">
    <source>
        <dbReference type="Proteomes" id="UP000504607"/>
    </source>
</evidence>
<accession>A0A6I9QVW5</accession>
<evidence type="ECO:0000259" key="2">
    <source>
        <dbReference type="Pfam" id="PF25122"/>
    </source>
</evidence>
<dbReference type="PANTHER" id="PTHR36308">
    <property type="entry name" value="DENTIN SIALOPHOSPHOPROTEIN-RELATED"/>
    <property type="match status" value="1"/>
</dbReference>
<dbReference type="RefSeq" id="XP_010914118.1">
    <property type="nucleotide sequence ID" value="XM_010915816.3"/>
</dbReference>
<proteinExistence type="predicted"/>
<dbReference type="InterPro" id="IPR056717">
    <property type="entry name" value="DUF7815"/>
</dbReference>
<evidence type="ECO:0000256" key="1">
    <source>
        <dbReference type="SAM" id="MobiDB-lite"/>
    </source>
</evidence>
<feature type="compositionally biased region" description="Basic and acidic residues" evidence="1">
    <location>
        <begin position="327"/>
        <end position="338"/>
    </location>
</feature>
<dbReference type="AlphaFoldDB" id="A0A6I9QVW5"/>
<feature type="region of interest" description="Disordered" evidence="1">
    <location>
        <begin position="295"/>
        <end position="347"/>
    </location>
</feature>
<feature type="domain" description="DUF7815" evidence="2">
    <location>
        <begin position="52"/>
        <end position="77"/>
    </location>
</feature>
<evidence type="ECO:0000313" key="4">
    <source>
        <dbReference type="RefSeq" id="XP_010914118.1"/>
    </source>
</evidence>
<feature type="region of interest" description="Disordered" evidence="1">
    <location>
        <begin position="361"/>
        <end position="435"/>
    </location>
</feature>
<dbReference type="InParanoid" id="A0A6I9QVW5"/>
<protein>
    <submittedName>
        <fullName evidence="4">Uncharacterized protein LOC105039608</fullName>
    </submittedName>
</protein>
<dbReference type="GeneID" id="105039608"/>
<keyword evidence="3" id="KW-1185">Reference proteome</keyword>
<gene>
    <name evidence="4" type="primary">LOC105039608</name>
</gene>
<feature type="compositionally biased region" description="Polar residues" evidence="1">
    <location>
        <begin position="532"/>
        <end position="544"/>
    </location>
</feature>
<dbReference type="Pfam" id="PF25122">
    <property type="entry name" value="DUF7815"/>
    <property type="match status" value="1"/>
</dbReference>
<feature type="region of interest" description="Disordered" evidence="1">
    <location>
        <begin position="527"/>
        <end position="555"/>
    </location>
</feature>
<name>A0A6I9QVW5_ELAGV</name>